<dbReference type="InterPro" id="IPR038670">
    <property type="entry name" value="HslJ-like_sf"/>
</dbReference>
<dbReference type="Pfam" id="PF03724">
    <property type="entry name" value="META"/>
    <property type="match status" value="1"/>
</dbReference>
<evidence type="ECO:0000256" key="1">
    <source>
        <dbReference type="SAM" id="SignalP"/>
    </source>
</evidence>
<evidence type="ECO:0000313" key="4">
    <source>
        <dbReference type="Proteomes" id="UP000199064"/>
    </source>
</evidence>
<protein>
    <submittedName>
        <fullName evidence="3">Putative lipoprotein</fullName>
    </submittedName>
</protein>
<feature type="domain" description="DUF306" evidence="2">
    <location>
        <begin position="149"/>
        <end position="256"/>
    </location>
</feature>
<dbReference type="InterPro" id="IPR039366">
    <property type="entry name" value="Pilotin"/>
</dbReference>
<dbReference type="AlphaFoldDB" id="A0A1H4J0N9"/>
<dbReference type="Proteomes" id="UP000199064">
    <property type="component" value="Unassembled WGS sequence"/>
</dbReference>
<dbReference type="InterPro" id="IPR053147">
    <property type="entry name" value="Hsp_HslJ-like"/>
</dbReference>
<organism evidence="3 4">
    <name type="scientific">Nitratireductor aquibiodomus</name>
    <dbReference type="NCBI Taxonomy" id="204799"/>
    <lineage>
        <taxon>Bacteria</taxon>
        <taxon>Pseudomonadati</taxon>
        <taxon>Pseudomonadota</taxon>
        <taxon>Alphaproteobacteria</taxon>
        <taxon>Hyphomicrobiales</taxon>
        <taxon>Phyllobacteriaceae</taxon>
        <taxon>Nitratireductor</taxon>
    </lineage>
</organism>
<keyword evidence="4" id="KW-1185">Reference proteome</keyword>
<keyword evidence="3" id="KW-0449">Lipoprotein</keyword>
<dbReference type="Gene3D" id="2.40.128.270">
    <property type="match status" value="1"/>
</dbReference>
<dbReference type="InterPro" id="IPR005184">
    <property type="entry name" value="DUF306_Meta_HslJ"/>
</dbReference>
<reference evidence="4" key="1">
    <citation type="submission" date="2016-10" db="EMBL/GenBank/DDBJ databases">
        <authorList>
            <person name="Varghese N."/>
            <person name="Submissions S."/>
        </authorList>
    </citation>
    <scope>NUCLEOTIDE SEQUENCE [LARGE SCALE GENOMIC DNA]</scope>
    <source>
        <strain evidence="4">ES.061</strain>
    </source>
</reference>
<evidence type="ECO:0000259" key="2">
    <source>
        <dbReference type="Pfam" id="PF03724"/>
    </source>
</evidence>
<keyword evidence="1" id="KW-0732">Signal</keyword>
<feature type="chain" id="PRO_5011513384" evidence="1">
    <location>
        <begin position="25"/>
        <end position="259"/>
    </location>
</feature>
<feature type="signal peptide" evidence="1">
    <location>
        <begin position="1"/>
        <end position="24"/>
    </location>
</feature>
<dbReference type="PANTHER" id="PTHR35535:SF2">
    <property type="entry name" value="DUF306 DOMAIN-CONTAINING PROTEIN"/>
    <property type="match status" value="1"/>
</dbReference>
<evidence type="ECO:0000313" key="3">
    <source>
        <dbReference type="EMBL" id="SEB39132.1"/>
    </source>
</evidence>
<sequence>MYRRTFFLSIIFMTASVSGTAAIAQEPEKDMHRISGELIYLVRIALPPDSVATVELRNAQASEDTPPIAEQKITLNGKQVPVPFSLAVERSKLKPGETYHLYGDIHDGRKQRWTSEAVVIDPQEPDITLGALLLKPSGSTLRLIPVAMEEITGTEWVVEDINGGGIIDRSRVTLTFGEDGRVGGRASCNSYSAGWTENNGRLTVGHAVSTEMACAGALMNQEQKFLSILPDLKFYATTPEGALILQTVDGRRLRAFPAG</sequence>
<accession>A0A1H4J0N9</accession>
<proteinExistence type="predicted"/>
<name>A0A1H4J0N9_9HYPH</name>
<dbReference type="EMBL" id="FNSL01000001">
    <property type="protein sequence ID" value="SEB39132.1"/>
    <property type="molecule type" value="Genomic_DNA"/>
</dbReference>
<dbReference type="PANTHER" id="PTHR35535">
    <property type="entry name" value="HEAT SHOCK PROTEIN HSLJ"/>
    <property type="match status" value="1"/>
</dbReference>
<dbReference type="Pfam" id="PF09619">
    <property type="entry name" value="YscW"/>
    <property type="match status" value="1"/>
</dbReference>
<gene>
    <name evidence="3" type="ORF">SAMN05216452_0778</name>
</gene>